<feature type="domain" description="HTH IS408-type" evidence="3">
    <location>
        <begin position="4"/>
        <end position="83"/>
    </location>
</feature>
<dbReference type="InterPro" id="IPR001584">
    <property type="entry name" value="Integrase_cat-core"/>
</dbReference>
<name>A0A0W1AKR4_9GAMM</name>
<protein>
    <submittedName>
        <fullName evidence="5">Putative transposase</fullName>
    </submittedName>
</protein>
<dbReference type="Proteomes" id="UP000054662">
    <property type="component" value="Unassembled WGS sequence"/>
</dbReference>
<dbReference type="InterPro" id="IPR036388">
    <property type="entry name" value="WH-like_DNA-bd_sf"/>
</dbReference>
<dbReference type="GO" id="GO:0015074">
    <property type="term" value="P:DNA integration"/>
    <property type="evidence" value="ECO:0007669"/>
    <property type="project" value="InterPro"/>
</dbReference>
<dbReference type="AlphaFoldDB" id="A0A0W1AKR4"/>
<feature type="domain" description="Integrase catalytic" evidence="4">
    <location>
        <begin position="119"/>
        <end position="309"/>
    </location>
</feature>
<dbReference type="RefSeq" id="WP_058491883.1">
    <property type="nucleotide sequence ID" value="NZ_CBCRUR010000038.1"/>
</dbReference>
<evidence type="ECO:0000313" key="5">
    <source>
        <dbReference type="EMBL" id="KTD81878.1"/>
    </source>
</evidence>
<evidence type="ECO:0000259" key="4">
    <source>
        <dbReference type="PROSITE" id="PS50994"/>
    </source>
</evidence>
<comment type="similarity">
    <text evidence="1">Belongs to the transposase IS21/IS408/IS1162 family.</text>
</comment>
<accession>A0A0W1AKR4</accession>
<dbReference type="SUPFAM" id="SSF46894">
    <property type="entry name" value="C-terminal effector domain of the bipartite response regulators"/>
    <property type="match status" value="1"/>
</dbReference>
<sequence length="504" mass="58091">MRKIQEVFRQHEQGHSNRDIGRSLNISSGTVSNYLYRARVAGLTLIEALSLGEQELYERLFLPSKASSTRRVLPDWECIHAELRKKGMTLMVLWREYRECHPDGVGYSQFCDRYKRYIKQISPVMRQVHKAGEKVFVDYAGMTVPWIEPSTGEIHEAQVFVASLGASQFTFVDITESQSLEHWISSHIRMWNTFGGVTKIVVPDNLKSGVSKSHRYDPDINANYQHVSEHYGFAIVPARAARPQDKAKVENAVGCVERQILAPLRHHTFTSIAEIKKAIAPKLAAFNQQSFQKMNTSRLELFETLDKPALHPLPSEPYHYAEWKKAKVNIDYHFVFDEHYYSVPYQYIHKTIEVRASSSMVECFHEGKRIALHTRSKKRFTHTTLAEHMPSSHKAHAEWTPERIHRWALKTGDDTARYIEYMIAARAFPEQAFRSCLGLMRLAQRFGADRLESACAIALEAGMTRYQQVERLLKNNMDLVRTSSKTPTPVIPHHNNLRGSNYYQ</sequence>
<reference evidence="5 6" key="1">
    <citation type="submission" date="2015-11" db="EMBL/GenBank/DDBJ databases">
        <title>Genomic analysis of 38 Legionella species identifies large and diverse effector repertoires.</title>
        <authorList>
            <person name="Burstein D."/>
            <person name="Amaro F."/>
            <person name="Zusman T."/>
            <person name="Lifshitz Z."/>
            <person name="Cohen O."/>
            <person name="Gilbert J.A."/>
            <person name="Pupko T."/>
            <person name="Shuman H.A."/>
            <person name="Segal G."/>
        </authorList>
    </citation>
    <scope>NUCLEOTIDE SEQUENCE [LARGE SCALE GENOMIC DNA]</scope>
    <source>
        <strain evidence="5 6">ATCC 49508</strain>
    </source>
</reference>
<dbReference type="PROSITE" id="PS50532">
    <property type="entry name" value="HTH_IS408"/>
    <property type="match status" value="1"/>
</dbReference>
<dbReference type="InterPro" id="IPR016032">
    <property type="entry name" value="Sig_transdc_resp-reg_C-effctor"/>
</dbReference>
<feature type="region of interest" description="Disordered" evidence="2">
    <location>
        <begin position="1"/>
        <end position="22"/>
    </location>
</feature>
<dbReference type="Gene3D" id="1.10.10.10">
    <property type="entry name" value="Winged helix-like DNA-binding domain superfamily/Winged helix DNA-binding domain"/>
    <property type="match status" value="1"/>
</dbReference>
<dbReference type="InterPro" id="IPR036397">
    <property type="entry name" value="RNaseH_sf"/>
</dbReference>
<dbReference type="Pfam" id="PF22483">
    <property type="entry name" value="Mu-transpos_C_2"/>
    <property type="match status" value="1"/>
</dbReference>
<dbReference type="NCBIfam" id="NF033546">
    <property type="entry name" value="transpos_IS21"/>
    <property type="match status" value="1"/>
</dbReference>
<dbReference type="InterPro" id="IPR000792">
    <property type="entry name" value="Tscrpt_reg_LuxR_C"/>
</dbReference>
<dbReference type="PANTHER" id="PTHR35004:SF8">
    <property type="entry name" value="TRANSPOSASE RV3428C-RELATED"/>
    <property type="match status" value="1"/>
</dbReference>
<dbReference type="PATRIC" id="fig|45076.6.peg.195"/>
<evidence type="ECO:0000256" key="2">
    <source>
        <dbReference type="SAM" id="MobiDB-lite"/>
    </source>
</evidence>
<feature type="region of interest" description="Disordered" evidence="2">
    <location>
        <begin position="483"/>
        <end position="504"/>
    </location>
</feature>
<evidence type="ECO:0000259" key="3">
    <source>
        <dbReference type="PROSITE" id="PS50532"/>
    </source>
</evidence>
<dbReference type="GO" id="GO:0003677">
    <property type="term" value="F:DNA binding"/>
    <property type="evidence" value="ECO:0007669"/>
    <property type="project" value="InterPro"/>
</dbReference>
<dbReference type="Gene3D" id="3.30.420.10">
    <property type="entry name" value="Ribonuclease H-like superfamily/Ribonuclease H"/>
    <property type="match status" value="1"/>
</dbReference>
<dbReference type="EMBL" id="LNZC01000002">
    <property type="protein sequence ID" value="KTD81878.1"/>
    <property type="molecule type" value="Genomic_DNA"/>
</dbReference>
<dbReference type="Pfam" id="PF00196">
    <property type="entry name" value="GerE"/>
    <property type="match status" value="1"/>
</dbReference>
<dbReference type="InterPro" id="IPR054353">
    <property type="entry name" value="IstA-like_C"/>
</dbReference>
<evidence type="ECO:0000256" key="1">
    <source>
        <dbReference type="ARBA" id="ARBA00009277"/>
    </source>
</evidence>
<dbReference type="PANTHER" id="PTHR35004">
    <property type="entry name" value="TRANSPOSASE RV3428C-RELATED"/>
    <property type="match status" value="1"/>
</dbReference>
<dbReference type="InterPro" id="IPR017895">
    <property type="entry name" value="HTH_IS408/IS1162_type"/>
</dbReference>
<feature type="compositionally biased region" description="Basic and acidic residues" evidence="2">
    <location>
        <begin position="1"/>
        <end position="21"/>
    </location>
</feature>
<proteinExistence type="inferred from homology"/>
<gene>
    <name evidence="5" type="ORF">Lwor_0181</name>
</gene>
<keyword evidence="6" id="KW-1185">Reference proteome</keyword>
<evidence type="ECO:0000313" key="6">
    <source>
        <dbReference type="Proteomes" id="UP000054662"/>
    </source>
</evidence>
<organism evidence="5 6">
    <name type="scientific">Legionella worsleiensis</name>
    <dbReference type="NCBI Taxonomy" id="45076"/>
    <lineage>
        <taxon>Bacteria</taxon>
        <taxon>Pseudomonadati</taxon>
        <taxon>Pseudomonadota</taxon>
        <taxon>Gammaproteobacteria</taxon>
        <taxon>Legionellales</taxon>
        <taxon>Legionellaceae</taxon>
        <taxon>Legionella</taxon>
    </lineage>
</organism>
<dbReference type="GO" id="GO:0006355">
    <property type="term" value="P:regulation of DNA-templated transcription"/>
    <property type="evidence" value="ECO:0007669"/>
    <property type="project" value="InterPro"/>
</dbReference>
<dbReference type="PROSITE" id="PS50994">
    <property type="entry name" value="INTEGRASE"/>
    <property type="match status" value="1"/>
</dbReference>
<comment type="caution">
    <text evidence="5">The sequence shown here is derived from an EMBL/GenBank/DDBJ whole genome shotgun (WGS) entry which is preliminary data.</text>
</comment>